<dbReference type="Proteomes" id="UP000663832">
    <property type="component" value="Unassembled WGS sequence"/>
</dbReference>
<gene>
    <name evidence="3" type="ORF">BJG266_LOCUS29578</name>
    <name evidence="4" type="ORF">QVE165_LOCUS45972</name>
</gene>
<dbReference type="PANTHER" id="PTHR24104">
    <property type="entry name" value="E3 UBIQUITIN-PROTEIN LIGASE NHLRC1-RELATED"/>
    <property type="match status" value="1"/>
</dbReference>
<keyword evidence="1" id="KW-0677">Repeat</keyword>
<sequence>NTRVDKWTLNSSTSTSAMYVKNSCWGLFIDINNNLYCSMYALNQVVMKSLTTNSAMWTVAAGANCSVPSTNTLNGPCGIYVDTKLNLYVADCGNSRIQLFLSTQIIGKTVAGTGAIGTIALNCPTGIVLDASDYLYITDCNNHRIVASGPNGFRCLVGCSGVSGAASNQLYYPTALSFDSYGNMYVVDQFNNRIQKFPITSTSYNVTLNQPNLCPSTTWYTNAITFANASTAGTLVYGVFVSINNTVYVANQQTNKVIVWFEGSINPDKIISGSLNTSFDLFVTPLGDIYVDNGLSNGRIDKFSFNSSISTSVMSVPNACYGIFVDISNTLYCSAFYSHQVVKKWLNDNVLTSTIVAGNGTAGSTATTLNGPLGIFIDAHVNLYVTDFYNNRIQMFPVGQFNGITLAGASVPGTITLNQPNSITLDGNGYLFITDTYNHRIIGSGPYGFRCLFGCTTIYGSAPSQLYYPATLRFDSYGNLFVADRFNYRVQKFILASNSCSLSYNQPTFCYNALWYSSASTFASSSTIGTSPYGIFIDGINTVYVPNRVSNTILSWPQWSNTSTSNSYSNLSSPYSLFMSMTGDIYIDNGYSYGRVDKYTFNTSNSVTVMNVNESCYGLFIDINNNLYCSLKNLHQVVKLLLNNGTTIPTIAAGNGSAGSLSNMLNSPQGVYVDSNLNLYIADSANNRIQFVQTGQLNGMTIVGNGSSANIILNYPTGVVLDANGYLFIVDSYNHRIVASSYYGFRCIVGCSGGGSTASQLSFPQSMAFDSYGNIYVTDRNNSRVQQFTLQTNNCSKLFQYRLPPPLLLRAAPAVPQLALLLLPRVRLQAVAVQQVVLPPPLVALLLLQPVPRVALRLAVLLRAVALPLPPPVLQAAVLQVALLPLPLPVVQLQAVAVPQVPLLLLLLPQVLQQVAVVPQVVLVRAAVAPQVPLLPRPPLAVLLLLPPQVLQQVAAVPQVPLPPQAVVPQAAPLQAAAALQVLLLLPLPPLVLQQVAAAPQAVPPRAAVVLQVALLLPLVRQQAAAVLQVAPLPRPPLPVSLRAVAVLQVVVQRAAAVLQVVLPRAAAVLPVAPLLRPPPAAPLRAVVALQVAVQRLVAVLQVVLPQALVVSQVALLPPAVVLQQAVAVPQVVPLQAAAVLQVARLPVPLRAVAVLQVAVQQVVVVLQVVLPRAAVVPQVALLPPAVVLQRAVAVPQVV</sequence>
<evidence type="ECO:0000256" key="1">
    <source>
        <dbReference type="ARBA" id="ARBA00022737"/>
    </source>
</evidence>
<keyword evidence="5" id="KW-1185">Reference proteome</keyword>
<evidence type="ECO:0000313" key="4">
    <source>
        <dbReference type="EMBL" id="CAF1536646.1"/>
    </source>
</evidence>
<dbReference type="CDD" id="cd05819">
    <property type="entry name" value="NHL"/>
    <property type="match status" value="3"/>
</dbReference>
<feature type="repeat" description="NHL" evidence="2">
    <location>
        <begin position="656"/>
        <end position="695"/>
    </location>
</feature>
<feature type="repeat" description="NHL" evidence="2">
    <location>
        <begin position="755"/>
        <end position="791"/>
    </location>
</feature>
<dbReference type="Gene3D" id="2.120.10.30">
    <property type="entry name" value="TolB, C-terminal domain"/>
    <property type="match status" value="4"/>
</dbReference>
<organism evidence="3 6">
    <name type="scientific">Adineta steineri</name>
    <dbReference type="NCBI Taxonomy" id="433720"/>
    <lineage>
        <taxon>Eukaryota</taxon>
        <taxon>Metazoa</taxon>
        <taxon>Spiralia</taxon>
        <taxon>Gnathifera</taxon>
        <taxon>Rotifera</taxon>
        <taxon>Eurotatoria</taxon>
        <taxon>Bdelloidea</taxon>
        <taxon>Adinetida</taxon>
        <taxon>Adinetidae</taxon>
        <taxon>Adineta</taxon>
    </lineage>
</organism>
<dbReference type="InterPro" id="IPR011042">
    <property type="entry name" value="6-blade_b-propeller_TolB-like"/>
</dbReference>
<dbReference type="Pfam" id="PF01436">
    <property type="entry name" value="NHL"/>
    <property type="match status" value="5"/>
</dbReference>
<dbReference type="InterPro" id="IPR001258">
    <property type="entry name" value="NHL_repeat"/>
</dbReference>
<name>A0A815A3W7_9BILA</name>
<protein>
    <recommendedName>
        <fullName evidence="7">NHL repeat containing protein-like protein</fullName>
    </recommendedName>
</protein>
<evidence type="ECO:0000313" key="5">
    <source>
        <dbReference type="Proteomes" id="UP000663832"/>
    </source>
</evidence>
<dbReference type="AlphaFoldDB" id="A0A815A3W7"/>
<reference evidence="3" key="1">
    <citation type="submission" date="2021-02" db="EMBL/GenBank/DDBJ databases">
        <authorList>
            <person name="Nowell W R."/>
        </authorList>
    </citation>
    <scope>NUCLEOTIDE SEQUENCE</scope>
</reference>
<evidence type="ECO:0008006" key="7">
    <source>
        <dbReference type="Google" id="ProtNLM"/>
    </source>
</evidence>
<proteinExistence type="predicted"/>
<dbReference type="Proteomes" id="UP000663877">
    <property type="component" value="Unassembled WGS sequence"/>
</dbReference>
<dbReference type="PANTHER" id="PTHR24104:SF25">
    <property type="entry name" value="PROTEIN LIN-41"/>
    <property type="match status" value="1"/>
</dbReference>
<accession>A0A815A3W7</accession>
<feature type="non-terminal residue" evidence="3">
    <location>
        <position position="1"/>
    </location>
</feature>
<evidence type="ECO:0000313" key="6">
    <source>
        <dbReference type="Proteomes" id="UP000663877"/>
    </source>
</evidence>
<dbReference type="PROSITE" id="PS51125">
    <property type="entry name" value="NHL"/>
    <property type="match status" value="4"/>
</dbReference>
<evidence type="ECO:0000313" key="3">
    <source>
        <dbReference type="EMBL" id="CAF1250823.1"/>
    </source>
</evidence>
<feature type="repeat" description="NHL" evidence="2">
    <location>
        <begin position="62"/>
        <end position="103"/>
    </location>
</feature>
<comment type="caution">
    <text evidence="3">The sequence shown here is derived from an EMBL/GenBank/DDBJ whole genome shotgun (WGS) entry which is preliminary data.</text>
</comment>
<feature type="repeat" description="NHL" evidence="2">
    <location>
        <begin position="360"/>
        <end position="399"/>
    </location>
</feature>
<evidence type="ECO:0000256" key="2">
    <source>
        <dbReference type="PROSITE-ProRule" id="PRU00504"/>
    </source>
</evidence>
<dbReference type="GO" id="GO:0008270">
    <property type="term" value="F:zinc ion binding"/>
    <property type="evidence" value="ECO:0007669"/>
    <property type="project" value="UniProtKB-KW"/>
</dbReference>
<dbReference type="EMBL" id="CAJNOI010000345">
    <property type="protein sequence ID" value="CAF1250823.1"/>
    <property type="molecule type" value="Genomic_DNA"/>
</dbReference>
<dbReference type="InterPro" id="IPR050952">
    <property type="entry name" value="TRIM-NHL_E3_ligases"/>
</dbReference>
<dbReference type="OrthoDB" id="342730at2759"/>
<dbReference type="SUPFAM" id="SSF101898">
    <property type="entry name" value="NHL repeat"/>
    <property type="match status" value="3"/>
</dbReference>
<dbReference type="EMBL" id="CAJNOM010000666">
    <property type="protein sequence ID" value="CAF1536646.1"/>
    <property type="molecule type" value="Genomic_DNA"/>
</dbReference>